<keyword evidence="9" id="KW-1185">Reference proteome</keyword>
<evidence type="ECO:0000256" key="4">
    <source>
        <dbReference type="ARBA" id="ARBA00022692"/>
    </source>
</evidence>
<dbReference type="Pfam" id="PF05977">
    <property type="entry name" value="MFS_3"/>
    <property type="match status" value="1"/>
</dbReference>
<accession>A0ABQ5R812</accession>
<comment type="caution">
    <text evidence="8">The sequence shown here is derived from an EMBL/GenBank/DDBJ whole genome shotgun (WGS) entry which is preliminary data.</text>
</comment>
<evidence type="ECO:0000313" key="8">
    <source>
        <dbReference type="EMBL" id="GLI02904.1"/>
    </source>
</evidence>
<evidence type="ECO:0000256" key="2">
    <source>
        <dbReference type="ARBA" id="ARBA00022448"/>
    </source>
</evidence>
<dbReference type="Gene3D" id="1.20.1250.20">
    <property type="entry name" value="MFS general substrate transporter like domains"/>
    <property type="match status" value="1"/>
</dbReference>
<proteinExistence type="predicted"/>
<dbReference type="SUPFAM" id="SSF103473">
    <property type="entry name" value="MFS general substrate transporter"/>
    <property type="match status" value="1"/>
</dbReference>
<evidence type="ECO:0008006" key="10">
    <source>
        <dbReference type="Google" id="ProtNLM"/>
    </source>
</evidence>
<name>A0ABQ5R812_9ACTN</name>
<keyword evidence="5 7" id="KW-1133">Transmembrane helix</keyword>
<evidence type="ECO:0000256" key="7">
    <source>
        <dbReference type="SAM" id="Phobius"/>
    </source>
</evidence>
<feature type="transmembrane region" description="Helical" evidence="7">
    <location>
        <begin position="42"/>
        <end position="67"/>
    </location>
</feature>
<dbReference type="InterPro" id="IPR036259">
    <property type="entry name" value="MFS_trans_sf"/>
</dbReference>
<evidence type="ECO:0000313" key="9">
    <source>
        <dbReference type="Proteomes" id="UP001144280"/>
    </source>
</evidence>
<sequence>MIEALRLRDFRLLWLARLVSLLGSWLLIVAVPAYVFALTGSLVATGLTLAAEFLPSVLLGPIAGVLADRWDRRSAMLATPGPWEPRLETRWGTGGASCIDLNPRQDSDNELFLTYAPDNPVSPHTQLDADLDFIAHARTDVPKLIAEVRRLRAHPDQNPTVSG</sequence>
<reference evidence="8" key="1">
    <citation type="submission" date="2022-12" db="EMBL/GenBank/DDBJ databases">
        <title>New Phytohabitans aurantiacus sp. RD004123 nov., an actinomycete isolated from soil.</title>
        <authorList>
            <person name="Triningsih D.W."/>
            <person name="Harunari E."/>
            <person name="Igarashi Y."/>
        </authorList>
    </citation>
    <scope>NUCLEOTIDE SEQUENCE</scope>
    <source>
        <strain evidence="8">RD004123</strain>
    </source>
</reference>
<dbReference type="RefSeq" id="WP_281904704.1">
    <property type="nucleotide sequence ID" value="NZ_BSDI01000072.1"/>
</dbReference>
<organism evidence="8 9">
    <name type="scientific">Phytohabitans aurantiacus</name>
    <dbReference type="NCBI Taxonomy" id="3016789"/>
    <lineage>
        <taxon>Bacteria</taxon>
        <taxon>Bacillati</taxon>
        <taxon>Actinomycetota</taxon>
        <taxon>Actinomycetes</taxon>
        <taxon>Micromonosporales</taxon>
        <taxon>Micromonosporaceae</taxon>
    </lineage>
</organism>
<gene>
    <name evidence="8" type="ORF">Pa4123_81820</name>
</gene>
<dbReference type="Proteomes" id="UP001144280">
    <property type="component" value="Unassembled WGS sequence"/>
</dbReference>
<feature type="transmembrane region" description="Helical" evidence="7">
    <location>
        <begin position="12"/>
        <end position="36"/>
    </location>
</feature>
<evidence type="ECO:0000256" key="5">
    <source>
        <dbReference type="ARBA" id="ARBA00022989"/>
    </source>
</evidence>
<keyword evidence="2" id="KW-0813">Transport</keyword>
<evidence type="ECO:0000256" key="1">
    <source>
        <dbReference type="ARBA" id="ARBA00004429"/>
    </source>
</evidence>
<evidence type="ECO:0000256" key="6">
    <source>
        <dbReference type="ARBA" id="ARBA00023136"/>
    </source>
</evidence>
<dbReference type="InterPro" id="IPR010290">
    <property type="entry name" value="TM_effector"/>
</dbReference>
<keyword evidence="6 7" id="KW-0472">Membrane</keyword>
<dbReference type="PANTHER" id="PTHR23513:SF9">
    <property type="entry name" value="ENTEROBACTIN EXPORTER ENTS"/>
    <property type="match status" value="1"/>
</dbReference>
<keyword evidence="3" id="KW-1003">Cell membrane</keyword>
<evidence type="ECO:0000256" key="3">
    <source>
        <dbReference type="ARBA" id="ARBA00022475"/>
    </source>
</evidence>
<protein>
    <recommendedName>
        <fullName evidence="10">MFS transporter</fullName>
    </recommendedName>
</protein>
<dbReference type="PANTHER" id="PTHR23513">
    <property type="entry name" value="INTEGRAL MEMBRANE EFFLUX PROTEIN-RELATED"/>
    <property type="match status" value="1"/>
</dbReference>
<comment type="subcellular location">
    <subcellularLocation>
        <location evidence="1">Cell inner membrane</location>
        <topology evidence="1">Multi-pass membrane protein</topology>
    </subcellularLocation>
</comment>
<keyword evidence="4 7" id="KW-0812">Transmembrane</keyword>
<dbReference type="EMBL" id="BSDI01000072">
    <property type="protein sequence ID" value="GLI02904.1"/>
    <property type="molecule type" value="Genomic_DNA"/>
</dbReference>